<evidence type="ECO:0008006" key="4">
    <source>
        <dbReference type="Google" id="ProtNLM"/>
    </source>
</evidence>
<evidence type="ECO:0000256" key="1">
    <source>
        <dbReference type="SAM" id="SignalP"/>
    </source>
</evidence>
<evidence type="ECO:0000313" key="3">
    <source>
        <dbReference type="Proteomes" id="UP000640531"/>
    </source>
</evidence>
<name>A0ABR8FHC5_9NOST</name>
<protein>
    <recommendedName>
        <fullName evidence="4">PsbP C-terminal domain-containing protein</fullName>
    </recommendedName>
</protein>
<keyword evidence="3" id="KW-1185">Reference proteome</keyword>
<dbReference type="PROSITE" id="PS51257">
    <property type="entry name" value="PROKAR_LIPOPROTEIN"/>
    <property type="match status" value="1"/>
</dbReference>
<reference evidence="2 3" key="1">
    <citation type="journal article" date="2020" name="ISME J.">
        <title>Comparative genomics reveals insights into cyanobacterial evolution and habitat adaptation.</title>
        <authorList>
            <person name="Chen M.Y."/>
            <person name="Teng W.K."/>
            <person name="Zhao L."/>
            <person name="Hu C.X."/>
            <person name="Zhou Y.K."/>
            <person name="Han B.P."/>
            <person name="Song L.R."/>
            <person name="Shu W.S."/>
        </authorList>
    </citation>
    <scope>NUCLEOTIDE SEQUENCE [LARGE SCALE GENOMIC DNA]</scope>
    <source>
        <strain evidence="2 3">FACHB-196</strain>
    </source>
</reference>
<proteinExistence type="predicted"/>
<feature type="chain" id="PRO_5045834866" description="PsbP C-terminal domain-containing protein" evidence="1">
    <location>
        <begin position="26"/>
        <end position="173"/>
    </location>
</feature>
<organism evidence="2 3">
    <name type="scientific">Anabaena lutea FACHB-196</name>
    <dbReference type="NCBI Taxonomy" id="2692881"/>
    <lineage>
        <taxon>Bacteria</taxon>
        <taxon>Bacillati</taxon>
        <taxon>Cyanobacteriota</taxon>
        <taxon>Cyanophyceae</taxon>
        <taxon>Nostocales</taxon>
        <taxon>Nostocaceae</taxon>
        <taxon>Anabaena</taxon>
    </lineage>
</organism>
<dbReference type="Proteomes" id="UP000640531">
    <property type="component" value="Unassembled WGS sequence"/>
</dbReference>
<comment type="caution">
    <text evidence="2">The sequence shown here is derived from an EMBL/GenBank/DDBJ whole genome shotgun (WGS) entry which is preliminary data.</text>
</comment>
<dbReference type="RefSeq" id="WP_190715742.1">
    <property type="nucleotide sequence ID" value="NZ_JACJST010000013.1"/>
</dbReference>
<dbReference type="EMBL" id="JACJST010000013">
    <property type="protein sequence ID" value="MBD2569166.1"/>
    <property type="molecule type" value="Genomic_DNA"/>
</dbReference>
<keyword evidence="1" id="KW-0732">Signal</keyword>
<sequence>MSTVAVKTCNLRRVIVALISGVGTAMIFSSCSATSFPTSKLAWETYYNSRYGFEFPYPSNWTSVAPPDNNDGVIFVSPQNQDAQIRAWAGNQLPESITQDPKTIKTIDENFQTAQGVSGVLVVEVGEEVSFMQLTITQGQVKYYWQGKSNSKEFRYHYQLFYYIAQQYKIRNS</sequence>
<evidence type="ECO:0000313" key="2">
    <source>
        <dbReference type="EMBL" id="MBD2569166.1"/>
    </source>
</evidence>
<gene>
    <name evidence="2" type="ORF">H6G59_14935</name>
</gene>
<accession>A0ABR8FHC5</accession>
<feature type="signal peptide" evidence="1">
    <location>
        <begin position="1"/>
        <end position="25"/>
    </location>
</feature>